<gene>
    <name evidence="1" type="ordered locus">GM21_1390</name>
</gene>
<name>C6E4F1_GEOSM</name>
<protein>
    <submittedName>
        <fullName evidence="1">Uncharacterized protein</fullName>
    </submittedName>
</protein>
<dbReference type="STRING" id="443144.GM21_1390"/>
<evidence type="ECO:0000313" key="1">
    <source>
        <dbReference type="EMBL" id="ACT17449.1"/>
    </source>
</evidence>
<reference evidence="1" key="1">
    <citation type="submission" date="2009-07" db="EMBL/GenBank/DDBJ databases">
        <title>Complete sequence of Geobacter sp. M21.</title>
        <authorList>
            <consortium name="US DOE Joint Genome Institute"/>
            <person name="Lucas S."/>
            <person name="Copeland A."/>
            <person name="Lapidus A."/>
            <person name="Glavina del Rio T."/>
            <person name="Dalin E."/>
            <person name="Tice H."/>
            <person name="Bruce D."/>
            <person name="Goodwin L."/>
            <person name="Pitluck S."/>
            <person name="Saunders E."/>
            <person name="Brettin T."/>
            <person name="Detter J.C."/>
            <person name="Han C."/>
            <person name="Larimer F."/>
            <person name="Land M."/>
            <person name="Hauser L."/>
            <person name="Kyrpides N."/>
            <person name="Ovchinnikova G."/>
            <person name="Lovley D."/>
        </authorList>
    </citation>
    <scope>NUCLEOTIDE SEQUENCE [LARGE SCALE GENOMIC DNA]</scope>
    <source>
        <strain evidence="1">M21</strain>
    </source>
</reference>
<proteinExistence type="predicted"/>
<accession>C6E4F1</accession>
<dbReference type="KEGG" id="gem:GM21_1390"/>
<dbReference type="HOGENOM" id="CLU_2273342_0_0_7"/>
<dbReference type="AlphaFoldDB" id="C6E4F1"/>
<sequence length="97" mass="10244">MTWYLLTLPPEEVVAGKISPIKDAFAAAFRAAGGPRAMALFQKDNGEGGVDLFFTPDCGSFASELLTDIGAVPSPGPVLIGLELLVGHNEITYYLTT</sequence>
<dbReference type="OrthoDB" id="5397658at2"/>
<dbReference type="EMBL" id="CP001661">
    <property type="protein sequence ID" value="ACT17449.1"/>
    <property type="molecule type" value="Genomic_DNA"/>
</dbReference>
<organism evidence="1">
    <name type="scientific">Geobacter sp. (strain M21)</name>
    <dbReference type="NCBI Taxonomy" id="443144"/>
    <lineage>
        <taxon>Bacteria</taxon>
        <taxon>Pseudomonadati</taxon>
        <taxon>Thermodesulfobacteriota</taxon>
        <taxon>Desulfuromonadia</taxon>
        <taxon>Geobacterales</taxon>
        <taxon>Geobacteraceae</taxon>
        <taxon>Geobacter</taxon>
    </lineage>
</organism>